<comment type="caution">
    <text evidence="8">The sequence shown here is derived from an EMBL/GenBank/DDBJ whole genome shotgun (WGS) entry which is preliminary data.</text>
</comment>
<dbReference type="EC" id="3.1.1.-" evidence="7"/>
<keyword evidence="6" id="KW-0325">Glycoprotein</keyword>
<protein>
    <recommendedName>
        <fullName evidence="7">Phospholipase B-like</fullName>
        <ecNumber evidence="7">3.1.1.-</ecNumber>
    </recommendedName>
</protein>
<dbReference type="GO" id="GO:0009395">
    <property type="term" value="P:phospholipid catabolic process"/>
    <property type="evidence" value="ECO:0007669"/>
    <property type="project" value="TreeGrafter"/>
</dbReference>
<keyword evidence="4 7" id="KW-0442">Lipid degradation</keyword>
<evidence type="ECO:0000256" key="3">
    <source>
        <dbReference type="ARBA" id="ARBA00022801"/>
    </source>
</evidence>
<dbReference type="OrthoDB" id="443524at2759"/>
<evidence type="ECO:0000256" key="4">
    <source>
        <dbReference type="ARBA" id="ARBA00022963"/>
    </source>
</evidence>
<feature type="signal peptide" evidence="7">
    <location>
        <begin position="1"/>
        <end position="20"/>
    </location>
</feature>
<dbReference type="GO" id="GO:0004620">
    <property type="term" value="F:phospholipase activity"/>
    <property type="evidence" value="ECO:0007669"/>
    <property type="project" value="InterPro"/>
</dbReference>
<dbReference type="InterPro" id="IPR007000">
    <property type="entry name" value="PLipase_B-like"/>
</dbReference>
<evidence type="ECO:0000256" key="5">
    <source>
        <dbReference type="ARBA" id="ARBA00023098"/>
    </source>
</evidence>
<comment type="similarity">
    <text evidence="1 7">Belongs to the phospholipase B-like family.</text>
</comment>
<comment type="function">
    <text evidence="7">Putative phospholipase.</text>
</comment>
<keyword evidence="5 7" id="KW-0443">Lipid metabolism</keyword>
<evidence type="ECO:0000256" key="6">
    <source>
        <dbReference type="ARBA" id="ARBA00023180"/>
    </source>
</evidence>
<proteinExistence type="inferred from homology"/>
<dbReference type="EMBL" id="NEDP02004233">
    <property type="protein sequence ID" value="OWF46224.1"/>
    <property type="molecule type" value="Genomic_DNA"/>
</dbReference>
<dbReference type="PANTHER" id="PTHR12370:SF3">
    <property type="entry name" value="PHOSPHOLIPASE B-LIKE 2-RELATED"/>
    <property type="match status" value="1"/>
</dbReference>
<feature type="chain" id="PRO_5011829579" description="Phospholipase B-like" evidence="7">
    <location>
        <begin position="21"/>
        <end position="570"/>
    </location>
</feature>
<accession>A0A210QBW5</accession>
<dbReference type="STRING" id="6573.A0A210QBW5"/>
<organism evidence="8 9">
    <name type="scientific">Mizuhopecten yessoensis</name>
    <name type="common">Japanese scallop</name>
    <name type="synonym">Patinopecten yessoensis</name>
    <dbReference type="NCBI Taxonomy" id="6573"/>
    <lineage>
        <taxon>Eukaryota</taxon>
        <taxon>Metazoa</taxon>
        <taxon>Spiralia</taxon>
        <taxon>Lophotrochozoa</taxon>
        <taxon>Mollusca</taxon>
        <taxon>Bivalvia</taxon>
        <taxon>Autobranchia</taxon>
        <taxon>Pteriomorphia</taxon>
        <taxon>Pectinida</taxon>
        <taxon>Pectinoidea</taxon>
        <taxon>Pectinidae</taxon>
        <taxon>Mizuhopecten</taxon>
    </lineage>
</organism>
<dbReference type="Pfam" id="PF04916">
    <property type="entry name" value="Phospholip_B"/>
    <property type="match status" value="1"/>
</dbReference>
<evidence type="ECO:0000256" key="1">
    <source>
        <dbReference type="ARBA" id="ARBA00007835"/>
    </source>
</evidence>
<dbReference type="GO" id="GO:0005576">
    <property type="term" value="C:extracellular region"/>
    <property type="evidence" value="ECO:0007669"/>
    <property type="project" value="TreeGrafter"/>
</dbReference>
<keyword evidence="9" id="KW-1185">Reference proteome</keyword>
<sequence length="570" mass="64374">MADMLYLFLFCLFFAAVCNGREHSAPSVAYVSYDINRHDYTIVDSTEPGNFVAKGVFRNEVNTTGWSLLEVSTSESYSDDVQAYAAGLVEGYLTADFIKMQWYNTIEGYCDKPYTAYCTRLQAYLQQNLDWMNRMISKSKADPYWNQVKLYLLQVSGVSSGYFYPQVHVIGQPTTKLDPMGMYFMQISGDLEDLEGALHKPTKSHVLGSGSCSALVKLLPGAKDLFVSHDTWSSYMSMLRVLKKYDLPFHDSQGKIVPAQTMSFSSYPGSVMSGDDYYLLSSGLVSMETTIGNSNDTLWSYIHPTESVPEGIRSMVANRIARTGKEWVDAFAHFNSGTYNNEWMVVDYKQFVPGRTDLTGVLYVLEQIPGLIEYEDLTPLLMKQTYWPSYNVPYFDKVFNMSGMPDMVEKYGDWFTWDKTPRALIFGRDHHRVVDLDSMIKLMRYNDFTHDPLSRCNCTPPYSAENAISARCDLNPASGSYPISALGHRSHGGTDMKVTSAGLFQAHTFVTVSGPTSDQQPPFQWSTADFADECPHAGHPDIFNFDPIQFDGTVNYKPYPLYKPEHKGIH</sequence>
<evidence type="ECO:0000256" key="7">
    <source>
        <dbReference type="RuleBase" id="RU364138"/>
    </source>
</evidence>
<keyword evidence="2 7" id="KW-0732">Signal</keyword>
<evidence type="ECO:0000313" key="8">
    <source>
        <dbReference type="EMBL" id="OWF46224.1"/>
    </source>
</evidence>
<reference evidence="8 9" key="1">
    <citation type="journal article" date="2017" name="Nat. Ecol. Evol.">
        <title>Scallop genome provides insights into evolution of bilaterian karyotype and development.</title>
        <authorList>
            <person name="Wang S."/>
            <person name="Zhang J."/>
            <person name="Jiao W."/>
            <person name="Li J."/>
            <person name="Xun X."/>
            <person name="Sun Y."/>
            <person name="Guo X."/>
            <person name="Huan P."/>
            <person name="Dong B."/>
            <person name="Zhang L."/>
            <person name="Hu X."/>
            <person name="Sun X."/>
            <person name="Wang J."/>
            <person name="Zhao C."/>
            <person name="Wang Y."/>
            <person name="Wang D."/>
            <person name="Huang X."/>
            <person name="Wang R."/>
            <person name="Lv J."/>
            <person name="Li Y."/>
            <person name="Zhang Z."/>
            <person name="Liu B."/>
            <person name="Lu W."/>
            <person name="Hui Y."/>
            <person name="Liang J."/>
            <person name="Zhou Z."/>
            <person name="Hou R."/>
            <person name="Li X."/>
            <person name="Liu Y."/>
            <person name="Li H."/>
            <person name="Ning X."/>
            <person name="Lin Y."/>
            <person name="Zhao L."/>
            <person name="Xing Q."/>
            <person name="Dou J."/>
            <person name="Li Y."/>
            <person name="Mao J."/>
            <person name="Guo H."/>
            <person name="Dou H."/>
            <person name="Li T."/>
            <person name="Mu C."/>
            <person name="Jiang W."/>
            <person name="Fu Q."/>
            <person name="Fu X."/>
            <person name="Miao Y."/>
            <person name="Liu J."/>
            <person name="Yu Q."/>
            <person name="Li R."/>
            <person name="Liao H."/>
            <person name="Li X."/>
            <person name="Kong Y."/>
            <person name="Jiang Z."/>
            <person name="Chourrout D."/>
            <person name="Li R."/>
            <person name="Bao Z."/>
        </authorList>
    </citation>
    <scope>NUCLEOTIDE SEQUENCE [LARGE SCALE GENOMIC DNA]</scope>
    <source>
        <strain evidence="8 9">PY_sf001</strain>
    </source>
</reference>
<evidence type="ECO:0000256" key="2">
    <source>
        <dbReference type="ARBA" id="ARBA00022729"/>
    </source>
</evidence>
<gene>
    <name evidence="8" type="ORF">KP79_PYT16805</name>
</gene>
<name>A0A210QBW5_MIZYE</name>
<evidence type="ECO:0000313" key="9">
    <source>
        <dbReference type="Proteomes" id="UP000242188"/>
    </source>
</evidence>
<dbReference type="Proteomes" id="UP000242188">
    <property type="component" value="Unassembled WGS sequence"/>
</dbReference>
<dbReference type="PANTHER" id="PTHR12370">
    <property type="entry name" value="PHOSPHOLIPASE B-RELATED"/>
    <property type="match status" value="1"/>
</dbReference>
<dbReference type="Gene3D" id="3.60.60.30">
    <property type="match status" value="1"/>
</dbReference>
<dbReference type="AlphaFoldDB" id="A0A210QBW5"/>
<keyword evidence="3 7" id="KW-0378">Hydrolase</keyword>